<evidence type="ECO:0000256" key="1">
    <source>
        <dbReference type="ARBA" id="ARBA00004141"/>
    </source>
</evidence>
<accession>A0ABV0QQH9</accession>
<evidence type="ECO:0000313" key="7">
    <source>
        <dbReference type="EMBL" id="MEQ2198076.1"/>
    </source>
</evidence>
<feature type="transmembrane region" description="Helical" evidence="6">
    <location>
        <begin position="159"/>
        <end position="176"/>
    </location>
</feature>
<proteinExistence type="inferred from homology"/>
<evidence type="ECO:0008006" key="9">
    <source>
        <dbReference type="Google" id="ProtNLM"/>
    </source>
</evidence>
<comment type="similarity">
    <text evidence="2">Belongs to the TDE1 family.</text>
</comment>
<feature type="transmembrane region" description="Helical" evidence="6">
    <location>
        <begin position="122"/>
        <end position="147"/>
    </location>
</feature>
<comment type="caution">
    <text evidence="7">The sequence shown here is derived from an EMBL/GenBank/DDBJ whole genome shotgun (WGS) entry which is preliminary data.</text>
</comment>
<dbReference type="Proteomes" id="UP001434883">
    <property type="component" value="Unassembled WGS sequence"/>
</dbReference>
<comment type="subcellular location">
    <subcellularLocation>
        <location evidence="1">Membrane</location>
        <topology evidence="1">Multi-pass membrane protein</topology>
    </subcellularLocation>
</comment>
<evidence type="ECO:0000256" key="2">
    <source>
        <dbReference type="ARBA" id="ARBA00006665"/>
    </source>
</evidence>
<sequence length="225" mass="25670">MWKQCLIKLGFVFQVPFFNVVCDQAHGGGHCEMLVGYSAVYRVCFGTSCFYLMMAIFLIDVKSSQDFRALIHNGSVSFGFGHLAGSNQWKIFLQRFQNIFSYRNRDTSESLMLTGAAENKRWYLAVMCATLFFYTIATMAFTFMYKYYTHPIACQFNKVLLWVNLGLCGLMSFIAVTPCVKQKQPRSGLLQASIISCYVMYLTFSALSSRPPEKGKEADIKLNHR</sequence>
<dbReference type="InterPro" id="IPR005016">
    <property type="entry name" value="TDE1/TMS"/>
</dbReference>
<name>A0ABV0QQH9_9TELE</name>
<keyword evidence="5 6" id="KW-0472">Membrane</keyword>
<keyword evidence="4 6" id="KW-1133">Transmembrane helix</keyword>
<dbReference type="EMBL" id="JAHRIN010018643">
    <property type="protein sequence ID" value="MEQ2198076.1"/>
    <property type="molecule type" value="Genomic_DNA"/>
</dbReference>
<evidence type="ECO:0000256" key="6">
    <source>
        <dbReference type="SAM" id="Phobius"/>
    </source>
</evidence>
<feature type="transmembrane region" description="Helical" evidence="6">
    <location>
        <begin position="39"/>
        <end position="59"/>
    </location>
</feature>
<keyword evidence="8" id="KW-1185">Reference proteome</keyword>
<protein>
    <recommendedName>
        <fullName evidence="9">Serine incorporator 5</fullName>
    </recommendedName>
</protein>
<evidence type="ECO:0000256" key="3">
    <source>
        <dbReference type="ARBA" id="ARBA00022692"/>
    </source>
</evidence>
<organism evidence="7 8">
    <name type="scientific">Xenoophorus captivus</name>
    <dbReference type="NCBI Taxonomy" id="1517983"/>
    <lineage>
        <taxon>Eukaryota</taxon>
        <taxon>Metazoa</taxon>
        <taxon>Chordata</taxon>
        <taxon>Craniata</taxon>
        <taxon>Vertebrata</taxon>
        <taxon>Euteleostomi</taxon>
        <taxon>Actinopterygii</taxon>
        <taxon>Neopterygii</taxon>
        <taxon>Teleostei</taxon>
        <taxon>Neoteleostei</taxon>
        <taxon>Acanthomorphata</taxon>
        <taxon>Ovalentaria</taxon>
        <taxon>Atherinomorphae</taxon>
        <taxon>Cyprinodontiformes</taxon>
        <taxon>Goodeidae</taxon>
        <taxon>Xenoophorus</taxon>
    </lineage>
</organism>
<evidence type="ECO:0000313" key="8">
    <source>
        <dbReference type="Proteomes" id="UP001434883"/>
    </source>
</evidence>
<evidence type="ECO:0000256" key="4">
    <source>
        <dbReference type="ARBA" id="ARBA00022989"/>
    </source>
</evidence>
<dbReference type="Pfam" id="PF03348">
    <property type="entry name" value="Serinc"/>
    <property type="match status" value="2"/>
</dbReference>
<evidence type="ECO:0000256" key="5">
    <source>
        <dbReference type="ARBA" id="ARBA00023136"/>
    </source>
</evidence>
<dbReference type="PANTHER" id="PTHR10383">
    <property type="entry name" value="SERINE INCORPORATOR"/>
    <property type="match status" value="1"/>
</dbReference>
<reference evidence="7 8" key="1">
    <citation type="submission" date="2021-06" db="EMBL/GenBank/DDBJ databases">
        <authorList>
            <person name="Palmer J.M."/>
        </authorList>
    </citation>
    <scope>NUCLEOTIDE SEQUENCE [LARGE SCALE GENOMIC DNA]</scope>
    <source>
        <strain evidence="7 8">XC_2019</strain>
        <tissue evidence="7">Muscle</tissue>
    </source>
</reference>
<keyword evidence="3 6" id="KW-0812">Transmembrane</keyword>
<dbReference type="PANTHER" id="PTHR10383:SF5">
    <property type="entry name" value="SERINE INCORPORATOR 4"/>
    <property type="match status" value="1"/>
</dbReference>
<gene>
    <name evidence="7" type="ORF">XENOCAPTIV_007382</name>
</gene>
<feature type="transmembrane region" description="Helical" evidence="6">
    <location>
        <begin position="188"/>
        <end position="207"/>
    </location>
</feature>